<sequence>MLSEKELEALAVNHEEFGFGQVDPGGLTLHGFGPDGLRAFIAIVRRDALEEAAKVCEGFKQGNSATYIDDDWADMCAAAIRALKETIQ</sequence>
<evidence type="ECO:0000313" key="1">
    <source>
        <dbReference type="EMBL" id="MDR6768666.1"/>
    </source>
</evidence>
<accession>A0AAJ2BVS7</accession>
<reference evidence="1 3" key="1">
    <citation type="submission" date="2023-07" db="EMBL/GenBank/DDBJ databases">
        <title>Sorghum-associated microbial communities from plants grown in Nebraska, USA.</title>
        <authorList>
            <person name="Schachtman D."/>
        </authorList>
    </citation>
    <scope>NUCLEOTIDE SEQUENCE</scope>
    <source>
        <strain evidence="2 3">BE105</strain>
        <strain evidence="1">BE69</strain>
    </source>
</reference>
<comment type="caution">
    <text evidence="1">The sequence shown here is derived from an EMBL/GenBank/DDBJ whole genome shotgun (WGS) entry which is preliminary data.</text>
</comment>
<evidence type="ECO:0000313" key="3">
    <source>
        <dbReference type="Proteomes" id="UP001249076"/>
    </source>
</evidence>
<organism evidence="1 4">
    <name type="scientific">Acidovorax delafieldii</name>
    <name type="common">Pseudomonas delafieldii</name>
    <dbReference type="NCBI Taxonomy" id="47920"/>
    <lineage>
        <taxon>Bacteria</taxon>
        <taxon>Pseudomonadati</taxon>
        <taxon>Pseudomonadota</taxon>
        <taxon>Betaproteobacteria</taxon>
        <taxon>Burkholderiales</taxon>
        <taxon>Comamonadaceae</taxon>
        <taxon>Acidovorax</taxon>
    </lineage>
</organism>
<dbReference type="RefSeq" id="WP_209818717.1">
    <property type="nucleotide sequence ID" value="NZ_JAVDTL010000006.1"/>
</dbReference>
<keyword evidence="3" id="KW-1185">Reference proteome</keyword>
<dbReference type="EMBL" id="JAVDTL010000006">
    <property type="protein sequence ID" value="MDR6768666.1"/>
    <property type="molecule type" value="Genomic_DNA"/>
</dbReference>
<dbReference type="EMBL" id="JAVDTS010000003">
    <property type="protein sequence ID" value="MDR6837382.1"/>
    <property type="molecule type" value="Genomic_DNA"/>
</dbReference>
<proteinExistence type="predicted"/>
<dbReference type="AlphaFoldDB" id="A0AAJ2BVS7"/>
<evidence type="ECO:0000313" key="4">
    <source>
        <dbReference type="Proteomes" id="UP001253458"/>
    </source>
</evidence>
<name>A0AAJ2BVS7_ACIDE</name>
<dbReference type="Proteomes" id="UP001249076">
    <property type="component" value="Unassembled WGS sequence"/>
</dbReference>
<evidence type="ECO:0000313" key="2">
    <source>
        <dbReference type="EMBL" id="MDR6837382.1"/>
    </source>
</evidence>
<protein>
    <submittedName>
        <fullName evidence="1">Uncharacterized protein</fullName>
    </submittedName>
</protein>
<dbReference type="Proteomes" id="UP001253458">
    <property type="component" value="Unassembled WGS sequence"/>
</dbReference>
<gene>
    <name evidence="1" type="ORF">J2W88_003970</name>
    <name evidence="2" type="ORF">J2W93_002220</name>
</gene>